<dbReference type="Pfam" id="PF26363">
    <property type="entry name" value="Phospholipase-like"/>
    <property type="match status" value="1"/>
</dbReference>
<dbReference type="AlphaFoldDB" id="A0A1B1LS50"/>
<dbReference type="Gene3D" id="3.40.50.1820">
    <property type="entry name" value="alpha/beta hydrolase"/>
    <property type="match status" value="1"/>
</dbReference>
<dbReference type="RefSeq" id="WP_079324526.1">
    <property type="nucleotide sequence ID" value="NZ_JAESOU010000022.1"/>
</dbReference>
<sequence length="295" mass="31664">MSVEKITVGGLVSFVLVVGLSTIFVGSPPKVSTSLDCNSEDGLTNAAIVDIESNLKTYQTYASLSNGIYDSRPDHYAAVLNKFCSDSGVSCEVEEKSSGLRSLTAIDESDPDNQKITIVFRGTGDDTDSGIAANDVSTDIAQHLGRMPPMYVDAIDLVQDVKAQYPHAKITTTGHSLGGALANVSALKNNTDAVLFSPATLNVYNYVDASIQSGYSSKMITIVNENDRVSGAKLLSSPTTYQGAVFVLPGRALCFGRCNHKISELQSRLEEIRKDMNPSRKLCEIYKGMSSLKIN</sequence>
<geneLocation type="plasmid" evidence="1">
    <name>pVPS92-VEB</name>
</geneLocation>
<accession>A0A1B1LS50</accession>
<dbReference type="EMBL" id="KU356480">
    <property type="protein sequence ID" value="ANS55858.1"/>
    <property type="molecule type" value="Genomic_DNA"/>
</dbReference>
<evidence type="ECO:0000313" key="1">
    <source>
        <dbReference type="EMBL" id="ANS55858.1"/>
    </source>
</evidence>
<dbReference type="GO" id="GO:0006629">
    <property type="term" value="P:lipid metabolic process"/>
    <property type="evidence" value="ECO:0007669"/>
    <property type="project" value="InterPro"/>
</dbReference>
<proteinExistence type="predicted"/>
<name>A0A1B1LS50_VIBPH</name>
<protein>
    <submittedName>
        <fullName evidence="1">Uncharacterized protein</fullName>
    </submittedName>
</protein>
<organism evidence="1">
    <name type="scientific">Vibrio parahaemolyticus</name>
    <dbReference type="NCBI Taxonomy" id="670"/>
    <lineage>
        <taxon>Bacteria</taxon>
        <taxon>Pseudomonadati</taxon>
        <taxon>Pseudomonadota</taxon>
        <taxon>Gammaproteobacteria</taxon>
        <taxon>Vibrionales</taxon>
        <taxon>Vibrionaceae</taxon>
        <taxon>Vibrio</taxon>
    </lineage>
</organism>
<keyword evidence="1" id="KW-0614">Plasmid</keyword>
<dbReference type="SUPFAM" id="SSF53474">
    <property type="entry name" value="alpha/beta-Hydrolases"/>
    <property type="match status" value="1"/>
</dbReference>
<reference evidence="1" key="1">
    <citation type="journal article" date="2016" name="Antimicrob. Agents Chemother.">
        <title>Genetic Characterization of a blaVEB-2-carrying plasmid in Vibrio parahaemolyticus.</title>
        <authorList>
            <person name="Li R."/>
            <person name="Ye L."/>
            <person name="Zheng Z."/>
            <person name="Chan E.W."/>
            <person name="Chen S."/>
        </authorList>
    </citation>
    <scope>NUCLEOTIDE SEQUENCE</scope>
    <source>
        <strain evidence="1">VPS92</strain>
        <plasmid evidence="1">pVPS92-VEB</plasmid>
    </source>
</reference>
<dbReference type="InterPro" id="IPR029058">
    <property type="entry name" value="AB_hydrolase_fold"/>
</dbReference>